<evidence type="ECO:0000313" key="1">
    <source>
        <dbReference type="EMBL" id="MTH33797.1"/>
    </source>
</evidence>
<organism evidence="1 2">
    <name type="scientific">Paracoccus limosus</name>
    <dbReference type="NCBI Taxonomy" id="913252"/>
    <lineage>
        <taxon>Bacteria</taxon>
        <taxon>Pseudomonadati</taxon>
        <taxon>Pseudomonadota</taxon>
        <taxon>Alphaproteobacteria</taxon>
        <taxon>Rhodobacterales</taxon>
        <taxon>Paracoccaceae</taxon>
        <taxon>Paracoccus</taxon>
    </lineage>
</organism>
<name>A0A844H5M8_9RHOB</name>
<dbReference type="AlphaFoldDB" id="A0A844H5M8"/>
<dbReference type="Proteomes" id="UP000442533">
    <property type="component" value="Unassembled WGS sequence"/>
</dbReference>
<sequence>MLSSPALSLFNLSAQSSVVQAGRVTTVTAMAITGKNGGPLRSDSLHAMRKGTNQAATVVKSASTLLAEQMTKVTDQLKAGLNEIGKTLRSAWEGAIDRGEITYDPDTGFSDMRALADQDSMLPDGLRAMAISYDEAQKSLFKLEVEGFKIQQAFEEKETKANQAEYNLMVEQAINDLATAKLVSEGASDGSVDGARTALMLIKANRERQGGGSASGDDAPSQSVAEITDKSRALALQAKHCALVKEIRGMVERGELRIGMVSETYWGEVDARAEAPAGSSMMVYEQQKDILTAVSVSASLSGGWSVTF</sequence>
<proteinExistence type="predicted"/>
<evidence type="ECO:0000313" key="2">
    <source>
        <dbReference type="Proteomes" id="UP000442533"/>
    </source>
</evidence>
<keyword evidence="2" id="KW-1185">Reference proteome</keyword>
<comment type="caution">
    <text evidence="1">The sequence shown here is derived from an EMBL/GenBank/DDBJ whole genome shotgun (WGS) entry which is preliminary data.</text>
</comment>
<reference evidence="1 2" key="1">
    <citation type="submission" date="2019-11" db="EMBL/GenBank/DDBJ databases">
        <authorList>
            <person name="Dong K."/>
        </authorList>
    </citation>
    <scope>NUCLEOTIDE SEQUENCE [LARGE SCALE GENOMIC DNA]</scope>
    <source>
        <strain evidence="1 2">JCM 17370</strain>
    </source>
</reference>
<gene>
    <name evidence="1" type="ORF">GL279_04220</name>
</gene>
<accession>A0A844H5M8</accession>
<dbReference type="RefSeq" id="WP_155063355.1">
    <property type="nucleotide sequence ID" value="NZ_WMIF01000004.1"/>
</dbReference>
<protein>
    <submittedName>
        <fullName evidence="1">Uncharacterized protein</fullName>
    </submittedName>
</protein>
<dbReference type="EMBL" id="WMIF01000004">
    <property type="protein sequence ID" value="MTH33797.1"/>
    <property type="molecule type" value="Genomic_DNA"/>
</dbReference>